<name>A0A066UTK0_9VIBR</name>
<dbReference type="PROSITE" id="PS01124">
    <property type="entry name" value="HTH_ARAC_FAMILY_2"/>
    <property type="match status" value="1"/>
</dbReference>
<reference evidence="5 6" key="1">
    <citation type="submission" date="2014-02" db="EMBL/GenBank/DDBJ databases">
        <title>Vibrio fortis Dalian14 Genome Sequencing.</title>
        <authorList>
            <person name="Wang Y."/>
            <person name="Song L."/>
            <person name="Liu G."/>
            <person name="Ding J."/>
        </authorList>
    </citation>
    <scope>NUCLEOTIDE SEQUENCE [LARGE SCALE GENOMIC DNA]</scope>
    <source>
        <strain evidence="5 6">Dalian14</strain>
    </source>
</reference>
<keyword evidence="2" id="KW-0238">DNA-binding</keyword>
<dbReference type="STRING" id="212667.VFDL14_18305"/>
<dbReference type="PRINTS" id="PR00032">
    <property type="entry name" value="HTHARAC"/>
</dbReference>
<dbReference type="GO" id="GO:0003700">
    <property type="term" value="F:DNA-binding transcription factor activity"/>
    <property type="evidence" value="ECO:0007669"/>
    <property type="project" value="InterPro"/>
</dbReference>
<evidence type="ECO:0000313" key="6">
    <source>
        <dbReference type="Proteomes" id="UP000027219"/>
    </source>
</evidence>
<dbReference type="InterPro" id="IPR018062">
    <property type="entry name" value="HTH_AraC-typ_CS"/>
</dbReference>
<dbReference type="SUPFAM" id="SSF46689">
    <property type="entry name" value="Homeodomain-like"/>
    <property type="match status" value="2"/>
</dbReference>
<dbReference type="SMART" id="SM00342">
    <property type="entry name" value="HTH_ARAC"/>
    <property type="match status" value="1"/>
</dbReference>
<feature type="domain" description="HTH araC/xylS-type" evidence="4">
    <location>
        <begin position="200"/>
        <end position="298"/>
    </location>
</feature>
<organism evidence="5 6">
    <name type="scientific">Vibrio fortis</name>
    <dbReference type="NCBI Taxonomy" id="212667"/>
    <lineage>
        <taxon>Bacteria</taxon>
        <taxon>Pseudomonadati</taxon>
        <taxon>Pseudomonadota</taxon>
        <taxon>Gammaproteobacteria</taxon>
        <taxon>Vibrionales</taxon>
        <taxon>Vibrionaceae</taxon>
        <taxon>Vibrio</taxon>
    </lineage>
</organism>
<sequence length="302" mass="34569">MKSQLQFNQHETGQLSDCGDVLDIEFSNHALSWDGIVLEKGRSPHFYPNNVSTPYFYFALALDKELSWKVGDGENLTSIKAVADDIWINPPKTPFTHDISEPCHFIILAIEEKRFLESCPLNVGKMKLQFLNNYNISDPTIKGIIDLFILEVMNKGRNGQAYVQGLLALLSNHYIQNYSNYQDLQNLQQSASKFDQSQLDKIDHYIAENIGSTISVDDLSELLHCSKFYFLREFKKLVGETPYQYLLHKRLEQAKAKLIAYNPNIAEISHQLGFNDQSHFTRVFKSQYGMTPGQFVKSNSVN</sequence>
<dbReference type="OrthoDB" id="9809338at2"/>
<accession>A0A066UTK0</accession>
<dbReference type="InterPro" id="IPR020449">
    <property type="entry name" value="Tscrpt_reg_AraC-type_HTH"/>
</dbReference>
<dbReference type="PANTHER" id="PTHR46796">
    <property type="entry name" value="HTH-TYPE TRANSCRIPTIONAL ACTIVATOR RHAS-RELATED"/>
    <property type="match status" value="1"/>
</dbReference>
<dbReference type="Gene3D" id="1.10.10.60">
    <property type="entry name" value="Homeodomain-like"/>
    <property type="match status" value="2"/>
</dbReference>
<evidence type="ECO:0000256" key="3">
    <source>
        <dbReference type="ARBA" id="ARBA00023163"/>
    </source>
</evidence>
<proteinExistence type="predicted"/>
<dbReference type="PANTHER" id="PTHR46796:SF6">
    <property type="entry name" value="ARAC SUBFAMILY"/>
    <property type="match status" value="1"/>
</dbReference>
<keyword evidence="3" id="KW-0804">Transcription</keyword>
<dbReference type="Proteomes" id="UP000027219">
    <property type="component" value="Unassembled WGS sequence"/>
</dbReference>
<dbReference type="InterPro" id="IPR018060">
    <property type="entry name" value="HTH_AraC"/>
</dbReference>
<dbReference type="PROSITE" id="PS00041">
    <property type="entry name" value="HTH_ARAC_FAMILY_1"/>
    <property type="match status" value="1"/>
</dbReference>
<gene>
    <name evidence="5" type="ORF">VFDL14_18305</name>
</gene>
<dbReference type="InterPro" id="IPR009057">
    <property type="entry name" value="Homeodomain-like_sf"/>
</dbReference>
<keyword evidence="1" id="KW-0805">Transcription regulation</keyword>
<dbReference type="RefSeq" id="WP_032550615.1">
    <property type="nucleotide sequence ID" value="NZ_JFFR01000012.1"/>
</dbReference>
<protein>
    <submittedName>
        <fullName evidence="5">AraC family transcriptional regulator</fullName>
    </submittedName>
</protein>
<evidence type="ECO:0000256" key="2">
    <source>
        <dbReference type="ARBA" id="ARBA00023125"/>
    </source>
</evidence>
<evidence type="ECO:0000259" key="4">
    <source>
        <dbReference type="PROSITE" id="PS01124"/>
    </source>
</evidence>
<keyword evidence="6" id="KW-1185">Reference proteome</keyword>
<evidence type="ECO:0000256" key="1">
    <source>
        <dbReference type="ARBA" id="ARBA00023015"/>
    </source>
</evidence>
<dbReference type="GO" id="GO:0043565">
    <property type="term" value="F:sequence-specific DNA binding"/>
    <property type="evidence" value="ECO:0007669"/>
    <property type="project" value="InterPro"/>
</dbReference>
<dbReference type="AlphaFoldDB" id="A0A066UTK0"/>
<dbReference type="Pfam" id="PF12833">
    <property type="entry name" value="HTH_18"/>
    <property type="match status" value="1"/>
</dbReference>
<dbReference type="EMBL" id="JFFR01000012">
    <property type="protein sequence ID" value="KDN29197.1"/>
    <property type="molecule type" value="Genomic_DNA"/>
</dbReference>
<dbReference type="InterPro" id="IPR050204">
    <property type="entry name" value="AraC_XylS_family_regulators"/>
</dbReference>
<evidence type="ECO:0000313" key="5">
    <source>
        <dbReference type="EMBL" id="KDN29197.1"/>
    </source>
</evidence>
<comment type="caution">
    <text evidence="5">The sequence shown here is derived from an EMBL/GenBank/DDBJ whole genome shotgun (WGS) entry which is preliminary data.</text>
</comment>